<keyword evidence="2" id="KW-1185">Reference proteome</keyword>
<dbReference type="Proteomes" id="UP001444071">
    <property type="component" value="Unassembled WGS sequence"/>
</dbReference>
<dbReference type="EMBL" id="JAHRIM010060311">
    <property type="protein sequence ID" value="MEQ2270676.1"/>
    <property type="molecule type" value="Genomic_DNA"/>
</dbReference>
<name>A0ABV0WMQ4_9TELE</name>
<gene>
    <name evidence="1" type="ORF">XENORESO_008080</name>
</gene>
<organism evidence="1 2">
    <name type="scientific">Xenotaenia resolanae</name>
    <dbReference type="NCBI Taxonomy" id="208358"/>
    <lineage>
        <taxon>Eukaryota</taxon>
        <taxon>Metazoa</taxon>
        <taxon>Chordata</taxon>
        <taxon>Craniata</taxon>
        <taxon>Vertebrata</taxon>
        <taxon>Euteleostomi</taxon>
        <taxon>Actinopterygii</taxon>
        <taxon>Neopterygii</taxon>
        <taxon>Teleostei</taxon>
        <taxon>Neoteleostei</taxon>
        <taxon>Acanthomorphata</taxon>
        <taxon>Ovalentaria</taxon>
        <taxon>Atherinomorphae</taxon>
        <taxon>Cyprinodontiformes</taxon>
        <taxon>Goodeidae</taxon>
        <taxon>Xenotaenia</taxon>
    </lineage>
</organism>
<evidence type="ECO:0000313" key="2">
    <source>
        <dbReference type="Proteomes" id="UP001444071"/>
    </source>
</evidence>
<proteinExistence type="predicted"/>
<comment type="caution">
    <text evidence="1">The sequence shown here is derived from an EMBL/GenBank/DDBJ whole genome shotgun (WGS) entry which is preliminary data.</text>
</comment>
<feature type="non-terminal residue" evidence="1">
    <location>
        <position position="1"/>
    </location>
</feature>
<sequence>GEELFQSFREPAAKLHFLPRPCSRREASQPNGGRACQAACAPAVKFRAFCGVLDWLKLDETNRKLPQHTSSFALLQKKEERSTGPRWASCRNSQWISSLLQTHVSPGVF</sequence>
<reference evidence="1 2" key="1">
    <citation type="submission" date="2021-06" db="EMBL/GenBank/DDBJ databases">
        <authorList>
            <person name="Palmer J.M."/>
        </authorList>
    </citation>
    <scope>NUCLEOTIDE SEQUENCE [LARGE SCALE GENOMIC DNA]</scope>
    <source>
        <strain evidence="1 2">XR_2019</strain>
        <tissue evidence="1">Muscle</tissue>
    </source>
</reference>
<protein>
    <submittedName>
        <fullName evidence="1">Uncharacterized protein</fullName>
    </submittedName>
</protein>
<accession>A0ABV0WMQ4</accession>
<evidence type="ECO:0000313" key="1">
    <source>
        <dbReference type="EMBL" id="MEQ2270676.1"/>
    </source>
</evidence>